<dbReference type="Proteomes" id="UP000265520">
    <property type="component" value="Unassembled WGS sequence"/>
</dbReference>
<dbReference type="AlphaFoldDB" id="A0A392QWL0"/>
<reference evidence="1 2" key="1">
    <citation type="journal article" date="2018" name="Front. Plant Sci.">
        <title>Red Clover (Trifolium pratense) and Zigzag Clover (T. medium) - A Picture of Genomic Similarities and Differences.</title>
        <authorList>
            <person name="Dluhosova J."/>
            <person name="Istvanek J."/>
            <person name="Nedelnik J."/>
            <person name="Repkova J."/>
        </authorList>
    </citation>
    <scope>NUCLEOTIDE SEQUENCE [LARGE SCALE GENOMIC DNA]</scope>
    <source>
        <strain evidence="2">cv. 10/8</strain>
        <tissue evidence="1">Leaf</tissue>
    </source>
</reference>
<evidence type="ECO:0000313" key="1">
    <source>
        <dbReference type="EMBL" id="MCI28234.1"/>
    </source>
</evidence>
<sequence length="138" mass="15444">MIGASGIHDPTPPIPNLTQLASSHPHNKVVVSDVTRVFLAPPLQADVEYYYHRLSRPTSFFAISINSLSSRHQITTLHVYPSSRTLKLLHLHFPQFQIVFESPSITPRRALIVVNSSKITPMKYLMCGVKEQQPKSSG</sequence>
<name>A0A392QWL0_9FABA</name>
<keyword evidence="2" id="KW-1185">Reference proteome</keyword>
<protein>
    <submittedName>
        <fullName evidence="1">Uncharacterized protein</fullName>
    </submittedName>
</protein>
<dbReference type="EMBL" id="LXQA010164389">
    <property type="protein sequence ID" value="MCI28234.1"/>
    <property type="molecule type" value="Genomic_DNA"/>
</dbReference>
<organism evidence="1 2">
    <name type="scientific">Trifolium medium</name>
    <dbReference type="NCBI Taxonomy" id="97028"/>
    <lineage>
        <taxon>Eukaryota</taxon>
        <taxon>Viridiplantae</taxon>
        <taxon>Streptophyta</taxon>
        <taxon>Embryophyta</taxon>
        <taxon>Tracheophyta</taxon>
        <taxon>Spermatophyta</taxon>
        <taxon>Magnoliopsida</taxon>
        <taxon>eudicotyledons</taxon>
        <taxon>Gunneridae</taxon>
        <taxon>Pentapetalae</taxon>
        <taxon>rosids</taxon>
        <taxon>fabids</taxon>
        <taxon>Fabales</taxon>
        <taxon>Fabaceae</taxon>
        <taxon>Papilionoideae</taxon>
        <taxon>50 kb inversion clade</taxon>
        <taxon>NPAAA clade</taxon>
        <taxon>Hologalegina</taxon>
        <taxon>IRL clade</taxon>
        <taxon>Trifolieae</taxon>
        <taxon>Trifolium</taxon>
    </lineage>
</organism>
<proteinExistence type="predicted"/>
<evidence type="ECO:0000313" key="2">
    <source>
        <dbReference type="Proteomes" id="UP000265520"/>
    </source>
</evidence>
<accession>A0A392QWL0</accession>
<comment type="caution">
    <text evidence="1">The sequence shown here is derived from an EMBL/GenBank/DDBJ whole genome shotgun (WGS) entry which is preliminary data.</text>
</comment>